<evidence type="ECO:0000313" key="2">
    <source>
        <dbReference type="EMBL" id="QFG74401.1"/>
    </source>
</evidence>
<sequence>MIKYTLFGFIFGIIYIVLIFGNKPGEPHNIPFNLPPFIIDGSIFIKGYHIHHWLLCSIFLLSNYLLGKKNKYNTMLNSFLLVLIVQGLSYDDRFEFYL</sequence>
<evidence type="ECO:0000256" key="1">
    <source>
        <dbReference type="SAM" id="Phobius"/>
    </source>
</evidence>
<keyword evidence="1" id="KW-0472">Membrane</keyword>
<protein>
    <submittedName>
        <fullName evidence="2">Uncharacterized protein</fullName>
    </submittedName>
</protein>
<accession>A0A5J6VLN5</accession>
<organism evidence="2">
    <name type="scientific">Megaviridae environmental sample</name>
    <dbReference type="NCBI Taxonomy" id="1737588"/>
    <lineage>
        <taxon>Viruses</taxon>
        <taxon>Varidnaviria</taxon>
        <taxon>Bamfordvirae</taxon>
        <taxon>Nucleocytoviricota</taxon>
        <taxon>Megaviricetes</taxon>
        <taxon>Imitervirales</taxon>
        <taxon>Mimiviridae</taxon>
        <taxon>environmental samples</taxon>
    </lineage>
</organism>
<name>A0A5J6VLN5_9VIRU</name>
<keyword evidence="1" id="KW-0812">Transmembrane</keyword>
<dbReference type="EMBL" id="MN448287">
    <property type="protein sequence ID" value="QFG74401.1"/>
    <property type="molecule type" value="Genomic_DNA"/>
</dbReference>
<keyword evidence="1" id="KW-1133">Transmembrane helix</keyword>
<feature type="transmembrane region" description="Helical" evidence="1">
    <location>
        <begin position="6"/>
        <end position="22"/>
    </location>
</feature>
<proteinExistence type="predicted"/>
<reference evidence="2" key="1">
    <citation type="journal article" date="2019" name="Philos. Trans. R. Soc. Lond., B, Biol. Sci.">
        <title>Targeted metagenomic recovery of four divergent viruses reveals shared and distinctive characteristics of giant viruses of marine eukaryotes.</title>
        <authorList>
            <person name="Needham D.M."/>
            <person name="Poirier C."/>
            <person name="Hehenberger E."/>
            <person name="Jimenez V."/>
            <person name="Swalwell J.E."/>
            <person name="Santoro A.E."/>
            <person name="Worden A.Z."/>
        </authorList>
    </citation>
    <scope>NUCLEOTIDE SEQUENCE</scope>
    <source>
        <strain evidence="2">MPacV-611</strain>
    </source>
</reference>
<feature type="transmembrane region" description="Helical" evidence="1">
    <location>
        <begin position="43"/>
        <end position="66"/>
    </location>
</feature>